<dbReference type="InterPro" id="IPR011051">
    <property type="entry name" value="RmlC_Cupin_sf"/>
</dbReference>
<comment type="caution">
    <text evidence="2">The sequence shown here is derived from an EMBL/GenBank/DDBJ whole genome shotgun (WGS) entry which is preliminary data.</text>
</comment>
<dbReference type="AlphaFoldDB" id="A0A103ZJ36"/>
<dbReference type="Proteomes" id="UP000069001">
    <property type="component" value="Unassembled WGS sequence"/>
</dbReference>
<dbReference type="SUPFAM" id="SSF51182">
    <property type="entry name" value="RmlC-like cupins"/>
    <property type="match status" value="1"/>
</dbReference>
<dbReference type="Gene3D" id="2.60.120.10">
    <property type="entry name" value="Jelly Rolls"/>
    <property type="match status" value="1"/>
</dbReference>
<evidence type="ECO:0000313" key="3">
    <source>
        <dbReference type="Proteomes" id="UP000069001"/>
    </source>
</evidence>
<organism evidence="2 3">
    <name type="scientific">Burkholderia cepacia</name>
    <name type="common">Pseudomonas cepacia</name>
    <dbReference type="NCBI Taxonomy" id="292"/>
    <lineage>
        <taxon>Bacteria</taxon>
        <taxon>Pseudomonadati</taxon>
        <taxon>Pseudomonadota</taxon>
        <taxon>Betaproteobacteria</taxon>
        <taxon>Burkholderiales</taxon>
        <taxon>Burkholderiaceae</taxon>
        <taxon>Burkholderia</taxon>
        <taxon>Burkholderia cepacia complex</taxon>
    </lineage>
</organism>
<proteinExistence type="predicted"/>
<evidence type="ECO:0000313" key="2">
    <source>
        <dbReference type="EMBL" id="KVK80955.1"/>
    </source>
</evidence>
<dbReference type="InterPro" id="IPR014710">
    <property type="entry name" value="RmlC-like_jellyroll"/>
</dbReference>
<reference evidence="2 3" key="1">
    <citation type="submission" date="2015-11" db="EMBL/GenBank/DDBJ databases">
        <title>Expanding the genomic diversity of Burkholderia species for the development of highly accurate diagnostics.</title>
        <authorList>
            <person name="Sahl J."/>
            <person name="Keim P."/>
            <person name="Wagner D."/>
        </authorList>
    </citation>
    <scope>NUCLEOTIDE SEQUENCE [LARGE SCALE GENOMIC DNA]</scope>
    <source>
        <strain evidence="2 3">MSMB1302</strain>
    </source>
</reference>
<accession>A0A103ZJ36</accession>
<name>A0A103ZJ36_BURCE</name>
<dbReference type="Pfam" id="PF00190">
    <property type="entry name" value="Cupin_1"/>
    <property type="match status" value="1"/>
</dbReference>
<protein>
    <recommendedName>
        <fullName evidence="1">Cupin type-1 domain-containing protein</fullName>
    </recommendedName>
</protein>
<dbReference type="RefSeq" id="WP_059730116.1">
    <property type="nucleotide sequence ID" value="NZ_LOYH01000058.1"/>
</dbReference>
<gene>
    <name evidence="2" type="ORF">WS90_16930</name>
</gene>
<dbReference type="EMBL" id="LOYH01000058">
    <property type="protein sequence ID" value="KVK80955.1"/>
    <property type="molecule type" value="Genomic_DNA"/>
</dbReference>
<sequence>MSTLKDKQEAIRLLTSVREDPDVPVILGAAGEIIRFTRRNDSTHSKYVLAKAVIPPGAGPLPHVHHLTNEWFFAPKDGLHLYMGSANYRDVTLIPGKNAPKDHAHVIELRGGDLLYGPRGMIHGFVNSTDTDLEFYVLWTSADPYMKNEIYEYFASTSEHLAKVDTTKKPKLVNIIRFFSESTKFGINLSSGFWDFFETAEFESSAGMDGPYGDLVKLLNEGEA</sequence>
<evidence type="ECO:0000259" key="1">
    <source>
        <dbReference type="Pfam" id="PF00190"/>
    </source>
</evidence>
<dbReference type="InterPro" id="IPR006045">
    <property type="entry name" value="Cupin_1"/>
</dbReference>
<feature type="domain" description="Cupin type-1" evidence="1">
    <location>
        <begin position="43"/>
        <end position="148"/>
    </location>
</feature>